<accession>G8BWR7</accession>
<dbReference type="HOGENOM" id="CLU_061026_0_0_1"/>
<dbReference type="KEGG" id="tpf:TPHA_0H00100"/>
<reference evidence="2 3" key="1">
    <citation type="journal article" date="2011" name="Proc. Natl. Acad. Sci. U.S.A.">
        <title>Evolutionary erosion of yeast sex chromosomes by mating-type switching accidents.</title>
        <authorList>
            <person name="Gordon J.L."/>
            <person name="Armisen D."/>
            <person name="Proux-Wera E."/>
            <person name="Oheigeartaigh S.S."/>
            <person name="Byrne K.P."/>
            <person name="Wolfe K.H."/>
        </authorList>
    </citation>
    <scope>NUCLEOTIDE SEQUENCE [LARGE SCALE GENOMIC DNA]</scope>
    <source>
        <strain evidence="3">ATCC 24235 / CBS 4417 / NBRC 1672 / NRRL Y-8282 / UCD 70-5</strain>
    </source>
</reference>
<feature type="transmembrane region" description="Helical" evidence="1">
    <location>
        <begin position="12"/>
        <end position="31"/>
    </location>
</feature>
<dbReference type="Proteomes" id="UP000005666">
    <property type="component" value="Chromosome 8"/>
</dbReference>
<dbReference type="EMBL" id="HE612863">
    <property type="protein sequence ID" value="CCE64221.1"/>
    <property type="molecule type" value="Genomic_DNA"/>
</dbReference>
<keyword evidence="1" id="KW-0812">Transmembrane</keyword>
<protein>
    <submittedName>
        <fullName evidence="2">Uncharacterized protein</fullName>
    </submittedName>
</protein>
<keyword evidence="1" id="KW-0472">Membrane</keyword>
<proteinExistence type="predicted"/>
<dbReference type="RefSeq" id="XP_003686655.1">
    <property type="nucleotide sequence ID" value="XM_003686607.1"/>
</dbReference>
<name>G8BWR7_TETPH</name>
<dbReference type="AlphaFoldDB" id="G8BWR7"/>
<organism evidence="2 3">
    <name type="scientific">Tetrapisispora phaffii (strain ATCC 24235 / CBS 4417 / NBRC 1672 / NRRL Y-8282 / UCD 70-5)</name>
    <name type="common">Yeast</name>
    <name type="synonym">Fabospora phaffii</name>
    <dbReference type="NCBI Taxonomy" id="1071381"/>
    <lineage>
        <taxon>Eukaryota</taxon>
        <taxon>Fungi</taxon>
        <taxon>Dikarya</taxon>
        <taxon>Ascomycota</taxon>
        <taxon>Saccharomycotina</taxon>
        <taxon>Saccharomycetes</taxon>
        <taxon>Saccharomycetales</taxon>
        <taxon>Saccharomycetaceae</taxon>
        <taxon>Tetrapisispora</taxon>
    </lineage>
</organism>
<dbReference type="eggNOG" id="ENOG502QVNW">
    <property type="taxonomic scope" value="Eukaryota"/>
</dbReference>
<sequence>MNKIVAVRRVLYSIICMMLLCSLVVTVNYNYANVAYIAEPFGLNLMGRPLMNTTRKIAFVSRHKGTVNDFQYVEKNLKLENVDYLLYYGIDFKEIGTNETMAREICKEHDTVVVSDCLSDGWEFIKSKDIGCSNIVFIVSTRYDACIQPEDKEAFNKDFNNALNREDGCKLTIIPNNAFEIPYMKYHKIQLKEDYPLIRPFGNAESDAIDIEKESDYPPCLIINRFEANTNLLMRKMKENMDYVCKVMPRYYGGPGTLSKYDSIVVDLPYQVSVMKMWENIAAGVLIAIPSPSFFKELRKDGDYRGARLSKAAEIGGQDWFKNIDLYLPDFEKCFIQFDSWSALEIILTEQKYKNNIGFCKNLMKEQRAESLQKWRDLFNAMD</sequence>
<evidence type="ECO:0000313" key="3">
    <source>
        <dbReference type="Proteomes" id="UP000005666"/>
    </source>
</evidence>
<dbReference type="GeneID" id="11534038"/>
<keyword evidence="3" id="KW-1185">Reference proteome</keyword>
<evidence type="ECO:0000313" key="2">
    <source>
        <dbReference type="EMBL" id="CCE64221.1"/>
    </source>
</evidence>
<dbReference type="OrthoDB" id="543916at2759"/>
<gene>
    <name evidence="2" type="primary">TPHA0H00100</name>
    <name evidence="2" type="ordered locus">TPHA_0H00100</name>
</gene>
<keyword evidence="1" id="KW-1133">Transmembrane helix</keyword>
<dbReference type="OMA" id="REICKEH"/>
<evidence type="ECO:0000256" key="1">
    <source>
        <dbReference type="SAM" id="Phobius"/>
    </source>
</evidence>